<gene>
    <name evidence="3" type="ORF">Enr13x_68810</name>
</gene>
<dbReference type="Proteomes" id="UP000319004">
    <property type="component" value="Chromosome"/>
</dbReference>
<keyword evidence="2" id="KW-1133">Transmembrane helix</keyword>
<sequence length="112" mass="11575">MSDQNPYESSQSGTAESEVKPSSMLWSIGIVFVASGIGGVFGLAIGAALGSLLPGYYRSVFSGGDSPNFDPLAVGIGQGITQGVVFGAVVGLAVVALFYWRQRLNRPSSSDQ</sequence>
<evidence type="ECO:0000313" key="4">
    <source>
        <dbReference type="Proteomes" id="UP000319004"/>
    </source>
</evidence>
<keyword evidence="2" id="KW-0812">Transmembrane</keyword>
<evidence type="ECO:0000256" key="1">
    <source>
        <dbReference type="SAM" id="MobiDB-lite"/>
    </source>
</evidence>
<name>A0A518I1H5_9BACT</name>
<evidence type="ECO:0000256" key="2">
    <source>
        <dbReference type="SAM" id="Phobius"/>
    </source>
</evidence>
<feature type="region of interest" description="Disordered" evidence="1">
    <location>
        <begin position="1"/>
        <end position="20"/>
    </location>
</feature>
<dbReference type="KEGG" id="snep:Enr13x_68810"/>
<reference evidence="3 4" key="1">
    <citation type="submission" date="2019-03" db="EMBL/GenBank/DDBJ databases">
        <title>Deep-cultivation of Planctomycetes and their phenomic and genomic characterization uncovers novel biology.</title>
        <authorList>
            <person name="Wiegand S."/>
            <person name="Jogler M."/>
            <person name="Boedeker C."/>
            <person name="Pinto D."/>
            <person name="Vollmers J."/>
            <person name="Rivas-Marin E."/>
            <person name="Kohn T."/>
            <person name="Peeters S.H."/>
            <person name="Heuer A."/>
            <person name="Rast P."/>
            <person name="Oberbeckmann S."/>
            <person name="Bunk B."/>
            <person name="Jeske O."/>
            <person name="Meyerdierks A."/>
            <person name="Storesund J.E."/>
            <person name="Kallscheuer N."/>
            <person name="Luecker S."/>
            <person name="Lage O.M."/>
            <person name="Pohl T."/>
            <person name="Merkel B.J."/>
            <person name="Hornburger P."/>
            <person name="Mueller R.-W."/>
            <person name="Bruemmer F."/>
            <person name="Labrenz M."/>
            <person name="Spormann A.M."/>
            <person name="Op den Camp H."/>
            <person name="Overmann J."/>
            <person name="Amann R."/>
            <person name="Jetten M.S.M."/>
            <person name="Mascher T."/>
            <person name="Medema M.H."/>
            <person name="Devos D.P."/>
            <person name="Kaster A.-K."/>
            <person name="Ovreas L."/>
            <person name="Rohde M."/>
            <person name="Galperin M.Y."/>
            <person name="Jogler C."/>
        </authorList>
    </citation>
    <scope>NUCLEOTIDE SEQUENCE [LARGE SCALE GENOMIC DNA]</scope>
    <source>
        <strain evidence="3 4">Enr13</strain>
    </source>
</reference>
<accession>A0A518I1H5</accession>
<proteinExistence type="predicted"/>
<dbReference type="AlphaFoldDB" id="A0A518I1H5"/>
<dbReference type="EMBL" id="CP037423">
    <property type="protein sequence ID" value="QDV46972.1"/>
    <property type="molecule type" value="Genomic_DNA"/>
</dbReference>
<keyword evidence="2" id="KW-0472">Membrane</keyword>
<keyword evidence="4" id="KW-1185">Reference proteome</keyword>
<feature type="transmembrane region" description="Helical" evidence="2">
    <location>
        <begin position="72"/>
        <end position="100"/>
    </location>
</feature>
<evidence type="ECO:0000313" key="3">
    <source>
        <dbReference type="EMBL" id="QDV46972.1"/>
    </source>
</evidence>
<feature type="transmembrane region" description="Helical" evidence="2">
    <location>
        <begin position="25"/>
        <end position="52"/>
    </location>
</feature>
<feature type="compositionally biased region" description="Polar residues" evidence="1">
    <location>
        <begin position="1"/>
        <end position="15"/>
    </location>
</feature>
<dbReference type="RefSeq" id="WP_145391082.1">
    <property type="nucleotide sequence ID" value="NZ_CP037423.1"/>
</dbReference>
<protein>
    <submittedName>
        <fullName evidence="3">Uncharacterized protein</fullName>
    </submittedName>
</protein>
<organism evidence="3 4">
    <name type="scientific">Stieleria neptunia</name>
    <dbReference type="NCBI Taxonomy" id="2527979"/>
    <lineage>
        <taxon>Bacteria</taxon>
        <taxon>Pseudomonadati</taxon>
        <taxon>Planctomycetota</taxon>
        <taxon>Planctomycetia</taxon>
        <taxon>Pirellulales</taxon>
        <taxon>Pirellulaceae</taxon>
        <taxon>Stieleria</taxon>
    </lineage>
</organism>